<proteinExistence type="predicted"/>
<dbReference type="RefSeq" id="WP_209878928.1">
    <property type="nucleotide sequence ID" value="NZ_JAGGLV010000031.1"/>
</dbReference>
<protein>
    <submittedName>
        <fullName evidence="2">DNA binding protein</fullName>
    </submittedName>
</protein>
<keyword evidence="3" id="KW-1185">Reference proteome</keyword>
<gene>
    <name evidence="2" type="ORF">J2Z70_005978</name>
</gene>
<keyword evidence="1" id="KW-0472">Membrane</keyword>
<feature type="transmembrane region" description="Helical" evidence="1">
    <location>
        <begin position="12"/>
        <end position="29"/>
    </location>
</feature>
<name>A0ABS4P276_9BACL</name>
<dbReference type="Proteomes" id="UP000773462">
    <property type="component" value="Unassembled WGS sequence"/>
</dbReference>
<organism evidence="2 3">
    <name type="scientific">Paenibacillus silagei</name>
    <dbReference type="NCBI Taxonomy" id="1670801"/>
    <lineage>
        <taxon>Bacteria</taxon>
        <taxon>Bacillati</taxon>
        <taxon>Bacillota</taxon>
        <taxon>Bacilli</taxon>
        <taxon>Bacillales</taxon>
        <taxon>Paenibacillaceae</taxon>
        <taxon>Paenibacillus</taxon>
    </lineage>
</organism>
<comment type="caution">
    <text evidence="2">The sequence shown here is derived from an EMBL/GenBank/DDBJ whole genome shotgun (WGS) entry which is preliminary data.</text>
</comment>
<accession>A0ABS4P276</accession>
<reference evidence="2 3" key="1">
    <citation type="submission" date="2021-03" db="EMBL/GenBank/DDBJ databases">
        <title>Genomic Encyclopedia of Type Strains, Phase IV (KMG-IV): sequencing the most valuable type-strain genomes for metagenomic binning, comparative biology and taxonomic classification.</title>
        <authorList>
            <person name="Goeker M."/>
        </authorList>
    </citation>
    <scope>NUCLEOTIDE SEQUENCE [LARGE SCALE GENOMIC DNA]</scope>
    <source>
        <strain evidence="2 3">DSM 101953</strain>
    </source>
</reference>
<dbReference type="PROSITE" id="PS51257">
    <property type="entry name" value="PROKAR_LIPOPROTEIN"/>
    <property type="match status" value="1"/>
</dbReference>
<keyword evidence="1" id="KW-0812">Transmembrane</keyword>
<evidence type="ECO:0000256" key="1">
    <source>
        <dbReference type="SAM" id="Phobius"/>
    </source>
</evidence>
<evidence type="ECO:0000313" key="2">
    <source>
        <dbReference type="EMBL" id="MBP2115779.1"/>
    </source>
</evidence>
<evidence type="ECO:0000313" key="3">
    <source>
        <dbReference type="Proteomes" id="UP000773462"/>
    </source>
</evidence>
<sequence length="151" mass="16885">MFQPKVNSTKTVYSILVVVMVIALSLTACGSKKGDGISPEYHGVKYTGQGDVETKVNVVIYNEDDILFLQTVKIIDDNPTVWKALQAISDNAEQGMLIEKDQKGQIIKVGDIKNDKEKHWKLFINNTIEEGDVEKVGLDENQPLTLRYSND</sequence>
<dbReference type="EMBL" id="JAGGLV010000031">
    <property type="protein sequence ID" value="MBP2115779.1"/>
    <property type="molecule type" value="Genomic_DNA"/>
</dbReference>
<keyword evidence="1" id="KW-1133">Transmembrane helix</keyword>